<evidence type="ECO:0000256" key="2">
    <source>
        <dbReference type="ARBA" id="ARBA00022679"/>
    </source>
</evidence>
<dbReference type="InterPro" id="IPR004381">
    <property type="entry name" value="Glycerate_kinase"/>
</dbReference>
<evidence type="ECO:0000313" key="5">
    <source>
        <dbReference type="Proteomes" id="UP000093501"/>
    </source>
</evidence>
<dbReference type="InterPro" id="IPR036129">
    <property type="entry name" value="Glycerate_kinase_sf"/>
</dbReference>
<dbReference type="GO" id="GO:0031388">
    <property type="term" value="P:organic acid phosphorylation"/>
    <property type="evidence" value="ECO:0007669"/>
    <property type="project" value="InterPro"/>
</dbReference>
<evidence type="ECO:0000256" key="3">
    <source>
        <dbReference type="ARBA" id="ARBA00022777"/>
    </source>
</evidence>
<proteinExistence type="inferred from homology"/>
<dbReference type="SUPFAM" id="SSF110738">
    <property type="entry name" value="Glycerate kinase I"/>
    <property type="match status" value="1"/>
</dbReference>
<comment type="similarity">
    <text evidence="1">Belongs to the glycerate kinase type-1 family.</text>
</comment>
<name>A0A1C0ASP8_9ACTN</name>
<keyword evidence="3" id="KW-0418">Kinase</keyword>
<dbReference type="PANTHER" id="PTHR21599:SF0">
    <property type="entry name" value="GLYCERATE KINASE"/>
    <property type="match status" value="1"/>
</dbReference>
<sequence length="288" mass="28901">MAGLTPADASALIAGRFAERGAVPAVVPLAVTGDALAHAVATAAPGAPFARPADAVDLGRALADADGDLVVDLTACRVADLGRGVLDAFADDPVEAVAVARQAWSGRRLVALVEDGQQERPLTGLTGLAATEGREHGADLADVLAADAVAGRWATSLGLTAQPGAGAAGGAGLLLQAMGAVITDPLTFLVEHYGLAGTMAQADLVVTGADMLDFHAVGGPVVKRIVGMAGEALRPVIAIVGRNYVSSRELRLAGLEAAYPVLAGAGDDIATPGQVAEVAERVARTWSW</sequence>
<gene>
    <name evidence="4" type="ORF">BCR15_10785</name>
</gene>
<dbReference type="Proteomes" id="UP000093501">
    <property type="component" value="Unassembled WGS sequence"/>
</dbReference>
<keyword evidence="2" id="KW-0808">Transferase</keyword>
<evidence type="ECO:0000256" key="1">
    <source>
        <dbReference type="ARBA" id="ARBA00006284"/>
    </source>
</evidence>
<dbReference type="AlphaFoldDB" id="A0A1C0ASP8"/>
<reference evidence="5" key="1">
    <citation type="submission" date="2016-07" db="EMBL/GenBank/DDBJ databases">
        <authorList>
            <person name="Florea S."/>
            <person name="Webb J.S."/>
            <person name="Jaromczyk J."/>
            <person name="Schardl C.L."/>
        </authorList>
    </citation>
    <scope>NUCLEOTIDE SEQUENCE [LARGE SCALE GENOMIC DNA]</scope>
    <source>
        <strain evidence="5">IPBSL-7</strain>
    </source>
</reference>
<keyword evidence="5" id="KW-1185">Reference proteome</keyword>
<dbReference type="EMBL" id="MBQD01000001">
    <property type="protein sequence ID" value="OCL37185.1"/>
    <property type="molecule type" value="Genomic_DNA"/>
</dbReference>
<dbReference type="Gene3D" id="3.40.50.10350">
    <property type="entry name" value="Glycerate kinase, domain 1"/>
    <property type="match status" value="1"/>
</dbReference>
<dbReference type="InterPro" id="IPR018197">
    <property type="entry name" value="Glycerate_kinase_RE-like"/>
</dbReference>
<protein>
    <recommendedName>
        <fullName evidence="6">Glycerate kinase</fullName>
    </recommendedName>
</protein>
<organism evidence="4 5">
    <name type="scientific">Tessaracoccus lapidicaptus</name>
    <dbReference type="NCBI Taxonomy" id="1427523"/>
    <lineage>
        <taxon>Bacteria</taxon>
        <taxon>Bacillati</taxon>
        <taxon>Actinomycetota</taxon>
        <taxon>Actinomycetes</taxon>
        <taxon>Propionibacteriales</taxon>
        <taxon>Propionibacteriaceae</taxon>
        <taxon>Tessaracoccus</taxon>
    </lineage>
</organism>
<comment type="caution">
    <text evidence="4">The sequence shown here is derived from an EMBL/GenBank/DDBJ whole genome shotgun (WGS) entry which is preliminary data.</text>
</comment>
<dbReference type="Gene3D" id="3.90.1510.10">
    <property type="entry name" value="Glycerate kinase, domain 2"/>
    <property type="match status" value="1"/>
</dbReference>
<dbReference type="Pfam" id="PF02595">
    <property type="entry name" value="Gly_kinase"/>
    <property type="match status" value="1"/>
</dbReference>
<accession>A0A1C0ASP8</accession>
<evidence type="ECO:0008006" key="6">
    <source>
        <dbReference type="Google" id="ProtNLM"/>
    </source>
</evidence>
<dbReference type="InterPro" id="IPR018193">
    <property type="entry name" value="Glyc_kinase_flavodox-like_fold"/>
</dbReference>
<dbReference type="GO" id="GO:0008887">
    <property type="term" value="F:glycerate kinase activity"/>
    <property type="evidence" value="ECO:0007669"/>
    <property type="project" value="InterPro"/>
</dbReference>
<evidence type="ECO:0000313" key="4">
    <source>
        <dbReference type="EMBL" id="OCL37185.1"/>
    </source>
</evidence>
<dbReference type="PANTHER" id="PTHR21599">
    <property type="entry name" value="GLYCERATE KINASE"/>
    <property type="match status" value="1"/>
</dbReference>